<feature type="chain" id="PRO_5045693500" evidence="1">
    <location>
        <begin position="21"/>
        <end position="264"/>
    </location>
</feature>
<dbReference type="InterPro" id="IPR007407">
    <property type="entry name" value="DUF459"/>
</dbReference>
<dbReference type="Gene3D" id="3.40.50.1110">
    <property type="entry name" value="SGNH hydrolase"/>
    <property type="match status" value="1"/>
</dbReference>
<evidence type="ECO:0000313" key="3">
    <source>
        <dbReference type="Proteomes" id="UP001597101"/>
    </source>
</evidence>
<dbReference type="Pfam" id="PF04311">
    <property type="entry name" value="DUF459"/>
    <property type="match status" value="1"/>
</dbReference>
<dbReference type="InterPro" id="IPR051532">
    <property type="entry name" value="Ester_Hydrolysis_Enzymes"/>
</dbReference>
<dbReference type="InterPro" id="IPR036514">
    <property type="entry name" value="SGNH_hydro_sf"/>
</dbReference>
<name>A0ABW3F9Q1_9HYPH</name>
<sequence>MIKKWLVASCVALLCSPAVGAPQRGPDSVSVVPQVSKPTAPFIRKVPRKGKIELVVLGDSLADGLYIGLKRLNRKNKRLKIVKASRVNTGLVRSDRFDWNEAAREIAQTKRYQVAVVLLGLNDLQTFRERGKRHRFQQKGWVQLYEERIEQMIIDLKKADMAVYWVGIPITAPQRYQKEYAYLNDFFIKAAKKHELRYVDTWSVIAGRDGKYSPFWRDERGKKRKIRTRDGVHFTMKGYVILAEPVNEILRRDIADLLEARAAR</sequence>
<evidence type="ECO:0000256" key="1">
    <source>
        <dbReference type="SAM" id="SignalP"/>
    </source>
</evidence>
<dbReference type="PANTHER" id="PTHR30383:SF5">
    <property type="entry name" value="SGNH HYDROLASE-TYPE ESTERASE DOMAIN-CONTAINING PROTEIN"/>
    <property type="match status" value="1"/>
</dbReference>
<reference evidence="3" key="1">
    <citation type="journal article" date="2019" name="Int. J. Syst. Evol. Microbiol.">
        <title>The Global Catalogue of Microorganisms (GCM) 10K type strain sequencing project: providing services to taxonomists for standard genome sequencing and annotation.</title>
        <authorList>
            <consortium name="The Broad Institute Genomics Platform"/>
            <consortium name="The Broad Institute Genome Sequencing Center for Infectious Disease"/>
            <person name="Wu L."/>
            <person name="Ma J."/>
        </authorList>
    </citation>
    <scope>NUCLEOTIDE SEQUENCE [LARGE SCALE GENOMIC DNA]</scope>
    <source>
        <strain evidence="3">CCUG 60023</strain>
    </source>
</reference>
<dbReference type="PANTHER" id="PTHR30383">
    <property type="entry name" value="THIOESTERASE 1/PROTEASE 1/LYSOPHOSPHOLIPASE L1"/>
    <property type="match status" value="1"/>
</dbReference>
<proteinExistence type="predicted"/>
<dbReference type="Proteomes" id="UP001597101">
    <property type="component" value="Unassembled WGS sequence"/>
</dbReference>
<keyword evidence="3" id="KW-1185">Reference proteome</keyword>
<comment type="caution">
    <text evidence="2">The sequence shown here is derived from an EMBL/GenBank/DDBJ whole genome shotgun (WGS) entry which is preliminary data.</text>
</comment>
<dbReference type="RefSeq" id="WP_377210846.1">
    <property type="nucleotide sequence ID" value="NZ_JBHTJV010000002.1"/>
</dbReference>
<feature type="signal peptide" evidence="1">
    <location>
        <begin position="1"/>
        <end position="20"/>
    </location>
</feature>
<organism evidence="2 3">
    <name type="scientific">Pseudahrensia aquimaris</name>
    <dbReference type="NCBI Taxonomy" id="744461"/>
    <lineage>
        <taxon>Bacteria</taxon>
        <taxon>Pseudomonadati</taxon>
        <taxon>Pseudomonadota</taxon>
        <taxon>Alphaproteobacteria</taxon>
        <taxon>Hyphomicrobiales</taxon>
        <taxon>Ahrensiaceae</taxon>
        <taxon>Pseudahrensia</taxon>
    </lineage>
</organism>
<evidence type="ECO:0000313" key="2">
    <source>
        <dbReference type="EMBL" id="MFD0914995.1"/>
    </source>
</evidence>
<dbReference type="SUPFAM" id="SSF52266">
    <property type="entry name" value="SGNH hydrolase"/>
    <property type="match status" value="1"/>
</dbReference>
<protein>
    <submittedName>
        <fullName evidence="2">DUF459 domain-containing protein</fullName>
    </submittedName>
</protein>
<keyword evidence="1" id="KW-0732">Signal</keyword>
<dbReference type="EMBL" id="JBHTJV010000002">
    <property type="protein sequence ID" value="MFD0914995.1"/>
    <property type="molecule type" value="Genomic_DNA"/>
</dbReference>
<gene>
    <name evidence="2" type="ORF">ACFQ14_01085</name>
</gene>
<accession>A0ABW3F9Q1</accession>